<gene>
    <name evidence="1" type="ORF">MUU45_000785</name>
</gene>
<comment type="caution">
    <text evidence="1">The sequence shown here is derived from an EMBL/GenBank/DDBJ whole genome shotgun (WGS) entry which is preliminary data.</text>
</comment>
<reference evidence="1 2" key="1">
    <citation type="journal article" date="2022" name="Microbiol. Spectr.">
        <title>Microbiota of the Pregnant Mouse: Characterization of the Bacterial Communities in the Oral Cavity, Lung, Intestine, and Vagina through Culture and DNA Sequencing.</title>
        <authorList>
            <person name="Greenberg J.M."/>
            <person name="Romero R."/>
            <person name="Winters A.D."/>
            <person name="Galaz J."/>
            <person name="Garcia-Flores V."/>
            <person name="Arenas-Hernandez M."/>
            <person name="Panzer J."/>
            <person name="Shaffer Z."/>
            <person name="Kracht D.J."/>
            <person name="Gomez-Lopez N."/>
            <person name="Theis K.R."/>
        </authorList>
    </citation>
    <scope>NUCLEOTIDE SEQUENCE [LARGE SCALE GENOMIC DNA]</scope>
    <source>
        <strain evidence="1 2">MAC-C1-H1</strain>
    </source>
</reference>
<evidence type="ECO:0000313" key="2">
    <source>
        <dbReference type="Proteomes" id="UP001206350"/>
    </source>
</evidence>
<dbReference type="Proteomes" id="UP001206350">
    <property type="component" value="Unassembled WGS sequence"/>
</dbReference>
<evidence type="ECO:0008006" key="3">
    <source>
        <dbReference type="Google" id="ProtNLM"/>
    </source>
</evidence>
<accession>A0AAW5LAZ6</accession>
<dbReference type="RefSeq" id="WP_077664426.1">
    <property type="nucleotide sequence ID" value="NZ_JALJCU010000008.1"/>
</dbReference>
<proteinExistence type="predicted"/>
<name>A0AAW5LAZ6_9PAST</name>
<dbReference type="InterPro" id="IPR027417">
    <property type="entry name" value="P-loop_NTPase"/>
</dbReference>
<dbReference type="AlphaFoldDB" id="A0AAW5LAZ6"/>
<dbReference type="EMBL" id="JALJCU010000008">
    <property type="protein sequence ID" value="MCQ9120967.1"/>
    <property type="molecule type" value="Genomic_DNA"/>
</dbReference>
<dbReference type="Gene3D" id="3.30.420.240">
    <property type="match status" value="1"/>
</dbReference>
<organism evidence="1 2">
    <name type="scientific">Rodentibacter pneumotropicus</name>
    <dbReference type="NCBI Taxonomy" id="758"/>
    <lineage>
        <taxon>Bacteria</taxon>
        <taxon>Pseudomonadati</taxon>
        <taxon>Pseudomonadota</taxon>
        <taxon>Gammaproteobacteria</taxon>
        <taxon>Pasteurellales</taxon>
        <taxon>Pasteurellaceae</taxon>
        <taxon>Rodentibacter</taxon>
    </lineage>
</organism>
<keyword evidence="2" id="KW-1185">Reference proteome</keyword>
<sequence length="511" mass="58180">MRSDKELEKRLLAEYKIDFKSFAYHCLKIRTKNDGVVPFKLNSVQLDLLDKFYEQMQVKGRVRFIVLKARQMGLSTFIEALLYWWTIYHRGVKSLVLTHKDSATKELFEMTRRYHEHTPQGFKPQAHRDSANELAFSSIDSAFKTATAGSKNVGHGSTIQCLHWSEVSRSNNQADMTAGVMQTVPTGAGSMIFLESTANGLGEYFHQTWQGAMRGENEFTPVFYPWTAMQEYRQSAEGVTFSQEEREYQALYGIDDEQLAWRQAKIRQFEGPPERKLALFREQYPITAEEAFQSSDNSFISADAVVTARKAEYDGVGAIVAAVDPARKGRDSTGFVIRQGRKVLKMVRWKYPDTMTIATRCAAMIEEFKVDALFVDTVGLGAGVYDRLVQLGYGDRVFEAVASARADKADTYANKRAEMYERMNEWLMRGADIPDSDLLQSDLLMLGYEYDSSDRLKLQSKKDFDRSPDLADALAMTFYTLHIMPKGEQPEEYEGLRRAPTYGGSMLNGRF</sequence>
<dbReference type="Gene3D" id="3.40.50.300">
    <property type="entry name" value="P-loop containing nucleotide triphosphate hydrolases"/>
    <property type="match status" value="1"/>
</dbReference>
<protein>
    <recommendedName>
        <fullName evidence="3">Terminase</fullName>
    </recommendedName>
</protein>
<evidence type="ECO:0000313" key="1">
    <source>
        <dbReference type="EMBL" id="MCQ9120967.1"/>
    </source>
</evidence>